<evidence type="ECO:0000259" key="1">
    <source>
        <dbReference type="PROSITE" id="PS51384"/>
    </source>
</evidence>
<feature type="domain" description="FAD-binding FR-type" evidence="1">
    <location>
        <begin position="12"/>
        <end position="128"/>
    </location>
</feature>
<evidence type="ECO:0000313" key="3">
    <source>
        <dbReference type="Proteomes" id="UP000671914"/>
    </source>
</evidence>
<accession>A0A975FJ52</accession>
<dbReference type="Pfam" id="PF08021">
    <property type="entry name" value="FAD_binding_9"/>
    <property type="match status" value="1"/>
</dbReference>
<dbReference type="Gene3D" id="3.40.50.80">
    <property type="entry name" value="Nucleotide-binding domain of ferredoxin-NADP reductase (FNR) module"/>
    <property type="match status" value="1"/>
</dbReference>
<dbReference type="Gene3D" id="2.40.30.10">
    <property type="entry name" value="Translation factors"/>
    <property type="match status" value="1"/>
</dbReference>
<dbReference type="CDD" id="cd06193">
    <property type="entry name" value="siderophore_interacting"/>
    <property type="match status" value="1"/>
</dbReference>
<dbReference type="InterPro" id="IPR039374">
    <property type="entry name" value="SIP_fam"/>
</dbReference>
<dbReference type="PROSITE" id="PS51384">
    <property type="entry name" value="FAD_FR"/>
    <property type="match status" value="1"/>
</dbReference>
<sequence>MTFTLERRPRELVFRRGRLAARTELAPGYVRVRIEGEEFTGFDSPGADDHIRVFFGPDGGLPSGAELPSSDEFREHGSREYTPVAWGDAALELEFLLHGDGPGASWAASAPVGAPVAVGGPRGSMHVVGTPDAWFLAGDETAMPAIRRYVELAGADAAGTVILESADAAGELPLEVPAGISLVRAHRDAGGLAPLIEALTPADRPAGEVFGFIAAEQAIVKPGRALLHERWALEPAQTIVKGYWKRGDAGYHAPH</sequence>
<organism evidence="2 3">
    <name type="scientific">Agromyces archimandritae</name>
    <dbReference type="NCBI Taxonomy" id="2781962"/>
    <lineage>
        <taxon>Bacteria</taxon>
        <taxon>Bacillati</taxon>
        <taxon>Actinomycetota</taxon>
        <taxon>Actinomycetes</taxon>
        <taxon>Micrococcales</taxon>
        <taxon>Microbacteriaceae</taxon>
        <taxon>Agromyces</taxon>
    </lineage>
</organism>
<dbReference type="EMBL" id="CP071696">
    <property type="protein sequence ID" value="QTX03450.1"/>
    <property type="molecule type" value="Genomic_DNA"/>
</dbReference>
<protein>
    <submittedName>
        <fullName evidence="2">Siderophore-interacting protein</fullName>
    </submittedName>
</protein>
<dbReference type="PANTHER" id="PTHR30157:SF0">
    <property type="entry name" value="NADPH-DEPENDENT FERRIC-CHELATE REDUCTASE"/>
    <property type="match status" value="1"/>
</dbReference>
<dbReference type="InterPro" id="IPR007037">
    <property type="entry name" value="SIP_rossman_dom"/>
</dbReference>
<reference evidence="2" key="1">
    <citation type="submission" date="2021-03" db="EMBL/GenBank/DDBJ databases">
        <title>Agromyces archimandritus sp. nov., isolated from the cockroach Archimandrita tessellata.</title>
        <authorList>
            <person name="Guzman J."/>
            <person name="Ortuzar M."/>
            <person name="Poehlein A."/>
            <person name="Daniel R."/>
            <person name="Trujillo M."/>
            <person name="Vilcinskas A."/>
        </authorList>
    </citation>
    <scope>NUCLEOTIDE SEQUENCE</scope>
    <source>
        <strain evidence="2">G127AT</strain>
    </source>
</reference>
<dbReference type="Pfam" id="PF04954">
    <property type="entry name" value="SIP"/>
    <property type="match status" value="1"/>
</dbReference>
<dbReference type="Proteomes" id="UP000671914">
    <property type="component" value="Chromosome"/>
</dbReference>
<dbReference type="InterPro" id="IPR039261">
    <property type="entry name" value="FNR_nucleotide-bd"/>
</dbReference>
<dbReference type="GO" id="GO:0016491">
    <property type="term" value="F:oxidoreductase activity"/>
    <property type="evidence" value="ECO:0007669"/>
    <property type="project" value="InterPro"/>
</dbReference>
<evidence type="ECO:0000313" key="2">
    <source>
        <dbReference type="EMBL" id="QTX03450.1"/>
    </source>
</evidence>
<dbReference type="InterPro" id="IPR013113">
    <property type="entry name" value="SIP_FAD-bd"/>
</dbReference>
<dbReference type="KEGG" id="aarc:G127AT_08725"/>
<name>A0A975FJ52_9MICO</name>
<keyword evidence="3" id="KW-1185">Reference proteome</keyword>
<dbReference type="InterPro" id="IPR017927">
    <property type="entry name" value="FAD-bd_FR_type"/>
</dbReference>
<dbReference type="PANTHER" id="PTHR30157">
    <property type="entry name" value="FERRIC REDUCTASE, NADPH-DEPENDENT"/>
    <property type="match status" value="1"/>
</dbReference>
<proteinExistence type="predicted"/>
<dbReference type="AlphaFoldDB" id="A0A975FJ52"/>
<dbReference type="InterPro" id="IPR017938">
    <property type="entry name" value="Riboflavin_synthase-like_b-brl"/>
</dbReference>
<dbReference type="SUPFAM" id="SSF63380">
    <property type="entry name" value="Riboflavin synthase domain-like"/>
    <property type="match status" value="1"/>
</dbReference>
<gene>
    <name evidence="2" type="ORF">G127AT_08725</name>
</gene>
<dbReference type="RefSeq" id="WP_210896046.1">
    <property type="nucleotide sequence ID" value="NZ_CP071696.1"/>
</dbReference>